<reference evidence="7 8" key="1">
    <citation type="submission" date="2019-02" db="EMBL/GenBank/DDBJ databases">
        <title>Deep-cultivation of Planctomycetes and their phenomic and genomic characterization uncovers novel biology.</title>
        <authorList>
            <person name="Wiegand S."/>
            <person name="Jogler M."/>
            <person name="Boedeker C."/>
            <person name="Pinto D."/>
            <person name="Vollmers J."/>
            <person name="Rivas-Marin E."/>
            <person name="Kohn T."/>
            <person name="Peeters S.H."/>
            <person name="Heuer A."/>
            <person name="Rast P."/>
            <person name="Oberbeckmann S."/>
            <person name="Bunk B."/>
            <person name="Jeske O."/>
            <person name="Meyerdierks A."/>
            <person name="Storesund J.E."/>
            <person name="Kallscheuer N."/>
            <person name="Luecker S."/>
            <person name="Lage O.M."/>
            <person name="Pohl T."/>
            <person name="Merkel B.J."/>
            <person name="Hornburger P."/>
            <person name="Mueller R.-W."/>
            <person name="Bruemmer F."/>
            <person name="Labrenz M."/>
            <person name="Spormann A.M."/>
            <person name="Op den Camp H."/>
            <person name="Overmann J."/>
            <person name="Amann R."/>
            <person name="Jetten M.S.M."/>
            <person name="Mascher T."/>
            <person name="Medema M.H."/>
            <person name="Devos D.P."/>
            <person name="Kaster A.-K."/>
            <person name="Ovreas L."/>
            <person name="Rohde M."/>
            <person name="Galperin M.Y."/>
            <person name="Jogler C."/>
        </authorList>
    </citation>
    <scope>NUCLEOTIDE SEQUENCE [LARGE SCALE GENOMIC DNA]</scope>
    <source>
        <strain evidence="7 8">K23_9</strain>
    </source>
</reference>
<organism evidence="7 8">
    <name type="scientific">Stieleria marina</name>
    <dbReference type="NCBI Taxonomy" id="1930275"/>
    <lineage>
        <taxon>Bacteria</taxon>
        <taxon>Pseudomonadati</taxon>
        <taxon>Planctomycetota</taxon>
        <taxon>Planctomycetia</taxon>
        <taxon>Pirellulales</taxon>
        <taxon>Pirellulaceae</taxon>
        <taxon>Stieleria</taxon>
    </lineage>
</organism>
<name>A0A517NQR3_9BACT</name>
<dbReference type="Gene3D" id="1.10.760.10">
    <property type="entry name" value="Cytochrome c-like domain"/>
    <property type="match status" value="1"/>
</dbReference>
<feature type="chain" id="PRO_5021883387" evidence="5">
    <location>
        <begin position="22"/>
        <end position="370"/>
    </location>
</feature>
<evidence type="ECO:0000313" key="8">
    <source>
        <dbReference type="Proteomes" id="UP000319817"/>
    </source>
</evidence>
<dbReference type="RefSeq" id="WP_419189757.1">
    <property type="nucleotide sequence ID" value="NZ_CP036526.1"/>
</dbReference>
<dbReference type="GO" id="GO:0020037">
    <property type="term" value="F:heme binding"/>
    <property type="evidence" value="ECO:0007669"/>
    <property type="project" value="InterPro"/>
</dbReference>
<dbReference type="NCBIfam" id="TIGR02603">
    <property type="entry name" value="CxxCH_TIGR02603"/>
    <property type="match status" value="1"/>
</dbReference>
<evidence type="ECO:0000256" key="5">
    <source>
        <dbReference type="SAM" id="SignalP"/>
    </source>
</evidence>
<evidence type="ECO:0000256" key="2">
    <source>
        <dbReference type="ARBA" id="ARBA00022723"/>
    </source>
</evidence>
<dbReference type="InterPro" id="IPR013427">
    <property type="entry name" value="Haem-bd_dom_put"/>
</dbReference>
<dbReference type="PANTHER" id="PTHR33546">
    <property type="entry name" value="LARGE, MULTIFUNCTIONAL SECRETED PROTEIN-RELATED"/>
    <property type="match status" value="1"/>
</dbReference>
<dbReference type="Proteomes" id="UP000319817">
    <property type="component" value="Chromosome"/>
</dbReference>
<dbReference type="EMBL" id="CP036526">
    <property type="protein sequence ID" value="QDT09461.1"/>
    <property type="molecule type" value="Genomic_DNA"/>
</dbReference>
<protein>
    <submittedName>
        <fullName evidence="7">Cytochrome c</fullName>
    </submittedName>
</protein>
<sequence length="370" mass="39879" precursor="true">MNRILIAITALLSIQSIPALADQARQDAIVVRAIERMQGYDFSSNDKVKAAIARHIDRMAGTPEYLSLLQRFRPDGMKQKIESLLFAGNNSAAVEAAKMMGEMPDGPNRLRALLRSDDTAAAARVAEVLGFLGNGRSSRILSDYASDERIGYDVRRAAVVGLTKSQGGQKTLLEIAKSKKLVGDTRLLAGALLARSADAGIKQQAAKILPQPASKNQKPLPPIDRLATLKGSADAGMKLFRSAATCSNCHVVGDFGKEVGPNLSEIGSKLSREAMLTSILDPSAGISHNYENYSVLTESGQVIVGIKVSETADEVVIRTAEAIDRKIPSGDIEQLKKSEKSIMPENLHHSFDQQGLINIVEYMTTLQKKG</sequence>
<keyword evidence="1 4" id="KW-0349">Heme</keyword>
<keyword evidence="2 4" id="KW-0479">Metal-binding</keyword>
<feature type="domain" description="Cytochrome c" evidence="6">
    <location>
        <begin position="231"/>
        <end position="367"/>
    </location>
</feature>
<dbReference type="GO" id="GO:0046872">
    <property type="term" value="F:metal ion binding"/>
    <property type="evidence" value="ECO:0007669"/>
    <property type="project" value="UniProtKB-KW"/>
</dbReference>
<accession>A0A517NQR3</accession>
<keyword evidence="8" id="KW-1185">Reference proteome</keyword>
<feature type="signal peptide" evidence="5">
    <location>
        <begin position="1"/>
        <end position="21"/>
    </location>
</feature>
<evidence type="ECO:0000256" key="3">
    <source>
        <dbReference type="ARBA" id="ARBA00023004"/>
    </source>
</evidence>
<dbReference type="InterPro" id="IPR009056">
    <property type="entry name" value="Cyt_c-like_dom"/>
</dbReference>
<proteinExistence type="predicted"/>
<dbReference type="PANTHER" id="PTHR33546:SF1">
    <property type="entry name" value="LARGE, MULTIFUNCTIONAL SECRETED PROTEIN"/>
    <property type="match status" value="1"/>
</dbReference>
<evidence type="ECO:0000256" key="4">
    <source>
        <dbReference type="PROSITE-ProRule" id="PRU00433"/>
    </source>
</evidence>
<dbReference type="InterPro" id="IPR036909">
    <property type="entry name" value="Cyt_c-like_dom_sf"/>
</dbReference>
<dbReference type="GO" id="GO:0009055">
    <property type="term" value="F:electron transfer activity"/>
    <property type="evidence" value="ECO:0007669"/>
    <property type="project" value="InterPro"/>
</dbReference>
<dbReference type="SUPFAM" id="SSF46626">
    <property type="entry name" value="Cytochrome c"/>
    <property type="match status" value="1"/>
</dbReference>
<keyword evidence="5" id="KW-0732">Signal</keyword>
<dbReference type="AlphaFoldDB" id="A0A517NQR3"/>
<gene>
    <name evidence="7" type="ORF">K239x_14070</name>
</gene>
<keyword evidence="3 4" id="KW-0408">Iron</keyword>
<evidence type="ECO:0000313" key="7">
    <source>
        <dbReference type="EMBL" id="QDT09461.1"/>
    </source>
</evidence>
<dbReference type="PROSITE" id="PS51007">
    <property type="entry name" value="CYTC"/>
    <property type="match status" value="1"/>
</dbReference>
<evidence type="ECO:0000259" key="6">
    <source>
        <dbReference type="PROSITE" id="PS51007"/>
    </source>
</evidence>
<evidence type="ECO:0000256" key="1">
    <source>
        <dbReference type="ARBA" id="ARBA00022617"/>
    </source>
</evidence>